<dbReference type="OrthoDB" id="2314162at2759"/>
<dbReference type="InterPro" id="IPR013083">
    <property type="entry name" value="Znf_RING/FYVE/PHD"/>
</dbReference>
<dbReference type="InterPro" id="IPR050498">
    <property type="entry name" value="Ycf3"/>
</dbReference>
<dbReference type="InterPro" id="IPR019734">
    <property type="entry name" value="TPR_rpt"/>
</dbReference>
<dbReference type="PROSITE" id="PS50005">
    <property type="entry name" value="TPR"/>
    <property type="match status" value="7"/>
</dbReference>
<dbReference type="EMBL" id="JEMT01028997">
    <property type="protein sequence ID" value="EXX53292.1"/>
    <property type="molecule type" value="Genomic_DNA"/>
</dbReference>
<feature type="repeat" description="TPR" evidence="3">
    <location>
        <begin position="942"/>
        <end position="975"/>
    </location>
</feature>
<feature type="repeat" description="TPR" evidence="3">
    <location>
        <begin position="986"/>
        <end position="1019"/>
    </location>
</feature>
<proteinExistence type="predicted"/>
<sequence>MDIIKEIGGSKPINDRQACDIIDRIRSRNLRLPSDYCSLKSLLDDRSNPLSKNVLNSALEVLSDSSIFGLYDEEKSVILEFHLRTLLSTINAASRSEICLTHTSRDDLFAQLIKFAKFYISGDDSRSEDIEAISIDEKILMRNYNNDFLLWILRDAVHAMSDNVNQKSEAIDLTSINGVKDENISITSDINSQLQEIFSFKNPISLWYSQWKKLDTILQNLINLNKDKNDLEIQEPDERFLLEQLWSYASVELIQFRNVKDDITQNTNALNALLRNDPIARSLWFGVLDLSQELAMITQSVQNLVFLYYLGLRSLQHAPNIYIRSKAVEVLIIISKKHKIFNSQLNIDFQDMLKVFREISSNDAVKFQKLFNIISRRCLATRNVSELTLNLYKNIKKDDRLQKTIYDILAAELTCPITQDMSEQFQKLPCGHFLSVQAVKTWSNECQNKKKLFSCCLCRKEFQYEEVQNEKISAMHQGLYQQLVLVKNISNIQNTSEFKTINGELTPLSLPNIAINQDQRKKKTLGLLKKAHPAYSKAKAAIKEEKFPVAIFWLNRLLENWPDSYSIRCERAYALKQLGDFYQSICDLNIAIHFKPNKPHAWCLLGSVYHQMENNNLALSHVTQALNLEPTNLQSLLTRGLIYINMNRFNDALQDFDALLAFYSQKMIFSRSTSKVTSIIQKLHLEKFAFNNPANKVVIVECLRRRSGLYYKKNKFQLVKQDLDRLLRLEPKDRDALLLRGKSHQLMNEFDLAIKDFNKALMMNPKDSWVINRRARCYAEIGKREEAINDSNRALKYNPSNGYFYTSRSSIVTSFGHLEQALEYANLASIIDMSNSENAYRLAWAYFHLKRYGDAVHEINLPVYADDDDPENAWRWSLSGFILHFFEKEHDNALSNFNKAIELDPDLVDIYCYRGQFYTFRGEYDKALKDLNQAIDMLPNETYLYQNLGHLYFEMGEYNLALKALNNADRLLSGYLSNFSNKVARSRILTYRGMTYHKLEKYTEALENLNRAIGIQVINHDVMAIAERGSLYYSIGEADKALIDLEEALKIMPKNDYMCKSLRNAYTIKGKIYFSRGQQIEAMDAIEKVKTLESKFQNQWGTNTELSKECIEQITQIKGIGLDLLREIRAGFENEKIIFDQHTFNKLLSHWEKVLEIDSCDPLSSSMVSALRLMRKNHQNLIKP</sequence>
<dbReference type="SUPFAM" id="SSF57850">
    <property type="entry name" value="RING/U-box"/>
    <property type="match status" value="1"/>
</dbReference>
<feature type="repeat" description="TPR" evidence="3">
    <location>
        <begin position="599"/>
        <end position="632"/>
    </location>
</feature>
<keyword evidence="2 3" id="KW-0802">TPR repeat</keyword>
<feature type="repeat" description="TPR" evidence="3">
    <location>
        <begin position="734"/>
        <end position="767"/>
    </location>
</feature>
<evidence type="ECO:0000256" key="1">
    <source>
        <dbReference type="ARBA" id="ARBA00022737"/>
    </source>
</evidence>
<dbReference type="AlphaFoldDB" id="A0A015I833"/>
<dbReference type="Gene3D" id="1.25.40.10">
    <property type="entry name" value="Tetratricopeptide repeat domain"/>
    <property type="match status" value="5"/>
</dbReference>
<evidence type="ECO:0000313" key="4">
    <source>
        <dbReference type="EMBL" id="EXX53292.1"/>
    </source>
</evidence>
<dbReference type="SMART" id="SM00028">
    <property type="entry name" value="TPR"/>
    <property type="match status" value="12"/>
</dbReference>
<dbReference type="InterPro" id="IPR011990">
    <property type="entry name" value="TPR-like_helical_dom_sf"/>
</dbReference>
<feature type="repeat" description="TPR" evidence="3">
    <location>
        <begin position="1022"/>
        <end position="1055"/>
    </location>
</feature>
<keyword evidence="5" id="KW-1185">Reference proteome</keyword>
<accession>A0A015I833</accession>
<name>A0A015I833_RHIIW</name>
<evidence type="ECO:0000256" key="2">
    <source>
        <dbReference type="ARBA" id="ARBA00022803"/>
    </source>
</evidence>
<dbReference type="STRING" id="1432141.A0A015I833"/>
<protein>
    <submittedName>
        <fullName evidence="4">Pex5p</fullName>
    </submittedName>
</protein>
<dbReference type="Gene3D" id="3.30.40.10">
    <property type="entry name" value="Zinc/RING finger domain, C3HC4 (zinc finger)"/>
    <property type="match status" value="1"/>
</dbReference>
<dbReference type="Pfam" id="PF13181">
    <property type="entry name" value="TPR_8"/>
    <property type="match status" value="5"/>
</dbReference>
<evidence type="ECO:0000313" key="5">
    <source>
        <dbReference type="Proteomes" id="UP000022910"/>
    </source>
</evidence>
<gene>
    <name evidence="4" type="ORF">RirG_245320</name>
</gene>
<feature type="repeat" description="TPR" evidence="3">
    <location>
        <begin position="768"/>
        <end position="801"/>
    </location>
</feature>
<keyword evidence="1" id="KW-0677">Repeat</keyword>
<dbReference type="SMR" id="A0A015I833"/>
<dbReference type="Pfam" id="PF13431">
    <property type="entry name" value="TPR_17"/>
    <property type="match status" value="1"/>
</dbReference>
<organism evidence="4 5">
    <name type="scientific">Rhizophagus irregularis (strain DAOM 197198w)</name>
    <name type="common">Glomus intraradices</name>
    <dbReference type="NCBI Taxonomy" id="1432141"/>
    <lineage>
        <taxon>Eukaryota</taxon>
        <taxon>Fungi</taxon>
        <taxon>Fungi incertae sedis</taxon>
        <taxon>Mucoromycota</taxon>
        <taxon>Glomeromycotina</taxon>
        <taxon>Glomeromycetes</taxon>
        <taxon>Glomerales</taxon>
        <taxon>Glomeraceae</taxon>
        <taxon>Rhizophagus</taxon>
    </lineage>
</organism>
<dbReference type="Proteomes" id="UP000022910">
    <property type="component" value="Unassembled WGS sequence"/>
</dbReference>
<evidence type="ECO:0000256" key="3">
    <source>
        <dbReference type="PROSITE-ProRule" id="PRU00339"/>
    </source>
</evidence>
<dbReference type="HOGENOM" id="CLU_272631_0_0_1"/>
<dbReference type="PANTHER" id="PTHR44858">
    <property type="entry name" value="TETRATRICOPEPTIDE REPEAT PROTEIN 6"/>
    <property type="match status" value="1"/>
</dbReference>
<comment type="caution">
    <text evidence="4">The sequence shown here is derived from an EMBL/GenBank/DDBJ whole genome shotgun (WGS) entry which is preliminary data.</text>
</comment>
<reference evidence="4 5" key="1">
    <citation type="submission" date="2014-02" db="EMBL/GenBank/DDBJ databases">
        <title>Single nucleus genome sequencing reveals high similarity among nuclei of an endomycorrhizal fungus.</title>
        <authorList>
            <person name="Lin K."/>
            <person name="Geurts R."/>
            <person name="Zhang Z."/>
            <person name="Limpens E."/>
            <person name="Saunders D.G."/>
            <person name="Mu D."/>
            <person name="Pang E."/>
            <person name="Cao H."/>
            <person name="Cha H."/>
            <person name="Lin T."/>
            <person name="Zhou Q."/>
            <person name="Shang Y."/>
            <person name="Li Y."/>
            <person name="Ivanov S."/>
            <person name="Sharma T."/>
            <person name="Velzen R.V."/>
            <person name="Ruijter N.D."/>
            <person name="Aanen D.K."/>
            <person name="Win J."/>
            <person name="Kamoun S."/>
            <person name="Bisseling T."/>
            <person name="Huang S."/>
        </authorList>
    </citation>
    <scope>NUCLEOTIDE SEQUENCE [LARGE SCALE GENOMIC DNA]</scope>
    <source>
        <strain evidence="5">DAOM197198w</strain>
    </source>
</reference>
<dbReference type="PANTHER" id="PTHR44858:SF1">
    <property type="entry name" value="UDP-N-ACETYLGLUCOSAMINE--PEPTIDE N-ACETYLGLUCOSAMINYLTRANSFERASE SPINDLY-RELATED"/>
    <property type="match status" value="1"/>
</dbReference>
<dbReference type="SUPFAM" id="SSF48452">
    <property type="entry name" value="TPR-like"/>
    <property type="match status" value="2"/>
</dbReference>
<feature type="repeat" description="TPR" evidence="3">
    <location>
        <begin position="908"/>
        <end position="941"/>
    </location>
</feature>